<evidence type="ECO:0000256" key="7">
    <source>
        <dbReference type="RuleBase" id="RU366019"/>
    </source>
</evidence>
<comment type="cofactor">
    <cofactor evidence="6">
        <name>Zn(2+)</name>
        <dbReference type="ChEBI" id="CHEBI:29105"/>
    </cofactor>
    <text evidence="6">Binds 1 zinc ion per subunit.</text>
</comment>
<keyword evidence="6" id="KW-0479">Metal-binding</keyword>
<sequence length="731" mass="80248">MATLTAKLVIGFVVLAVIGGMTATIVLLVGQGDDDVETTTSPPQTTTSAPTTEESDLPYRVGVGIADMTGPCVEITFMGYAEVGQSGRGIHLRQFARSFIFVKGDTRIVLVTAEVQAVGIAVRREVVRNLQERYGDMYSLRNVILTGTHTHSGPGGHMVDFILDISILGFSRETFNAYVDGITRSIVRAHENMAPARLFFSQSQVTQAHKNRSPYSYEYNPSEEKARYDQNTDDTLTQVRIEKEDGSLHGVMSWFAVHTTSMNNTNQLVSSDNLGYAALRMEKELNPNSMPGKPDIVAGFFASNLGDVSPNTRGARCEFSGRPCDNQFIICDHMERCFSEGPGRDMFESTKIIGTKVFEGAWDALNSPGEELTGDFAVVHQFLRMADQEVAMYDPIGQKFNEEVKVKGCYPAMGYSFASGTVDGANTLNITQGTLVGNEMLDFLAGLVGRPTEEDVACHAPKPILLATGRANFPLPWHPHIASASLIWLGGLAILGVPGEPTTMAGRRMRSVVGQVMESHGFEPRVVVSGLTNEYIHYVATLQEYQIQRYEAASTIYGPNTLDIFLNKFREFTTAAIEGTEVPAGPEPMDNRDRIISLITPVVFDTSATGMSFGHCLQQPLQTVRRGDLVSATFVGANPRNDLKQEGTHAVVERLEVTQWVVVANDADWDTKFMWERISTITGRSRATFEWRVPDDALVASYRIVYHGAARTLGGVIRPFTGISNTFQVIE</sequence>
<feature type="binding site" evidence="6">
    <location>
        <position position="149"/>
    </location>
    <ligand>
        <name>Zn(2+)</name>
        <dbReference type="ChEBI" id="CHEBI:29105"/>
    </ligand>
</feature>
<dbReference type="GO" id="GO:0016020">
    <property type="term" value="C:membrane"/>
    <property type="evidence" value="ECO:0007669"/>
    <property type="project" value="GOC"/>
</dbReference>
<evidence type="ECO:0000256" key="6">
    <source>
        <dbReference type="PIRSR" id="PIRSR606823-2"/>
    </source>
</evidence>
<dbReference type="InterPro" id="IPR038445">
    <property type="entry name" value="NCDase_C_sf"/>
</dbReference>
<keyword evidence="7" id="KW-0746">Sphingolipid metabolism</keyword>
<keyword evidence="12" id="KW-1185">Reference proteome</keyword>
<feature type="binding site" evidence="6">
    <location>
        <position position="538"/>
    </location>
    <ligand>
        <name>Zn(2+)</name>
        <dbReference type="ChEBI" id="CHEBI:29105"/>
    </ligand>
</feature>
<reference evidence="11" key="1">
    <citation type="submission" date="2023-03" db="EMBL/GenBank/DDBJ databases">
        <title>Chromosome-level genomes of two armyworms, Mythimna separata and Mythimna loreyi, provide insights into the biosynthesis and reception of sex pheromones.</title>
        <authorList>
            <person name="Zhao H."/>
        </authorList>
    </citation>
    <scope>NUCLEOTIDE SEQUENCE</scope>
    <source>
        <strain evidence="11">BeijingLab</strain>
        <tissue evidence="11">Pupa</tissue>
    </source>
</reference>
<dbReference type="InterPro" id="IPR006823">
    <property type="entry name" value="Ceramidase_alk"/>
</dbReference>
<feature type="binding site" evidence="6">
    <location>
        <position position="500"/>
    </location>
    <ligand>
        <name>Zn(2+)</name>
        <dbReference type="ChEBI" id="CHEBI:29105"/>
    </ligand>
</feature>
<feature type="active site" description="Nucleophile" evidence="5">
    <location>
        <position position="309"/>
    </location>
</feature>
<dbReference type="InterPro" id="IPR031331">
    <property type="entry name" value="NEUT/ALK_ceramidase_C"/>
</dbReference>
<gene>
    <name evidence="11" type="ORF">PYW07_002004</name>
</gene>
<dbReference type="GO" id="GO:0046512">
    <property type="term" value="P:sphingosine biosynthetic process"/>
    <property type="evidence" value="ECO:0007669"/>
    <property type="project" value="TreeGrafter"/>
</dbReference>
<evidence type="ECO:0000259" key="9">
    <source>
        <dbReference type="Pfam" id="PF04734"/>
    </source>
</evidence>
<evidence type="ECO:0000259" key="10">
    <source>
        <dbReference type="Pfam" id="PF17048"/>
    </source>
</evidence>
<evidence type="ECO:0000256" key="8">
    <source>
        <dbReference type="SAM" id="MobiDB-lite"/>
    </source>
</evidence>
<accession>A0AAD7YNC3</accession>
<feature type="domain" description="Neutral/alkaline non-lysosomal ceramidase N-terminal" evidence="9">
    <location>
        <begin position="59"/>
        <end position="566"/>
    </location>
</feature>
<proteinExistence type="inferred from homology"/>
<keyword evidence="7" id="KW-0443">Lipid metabolism</keyword>
<feature type="binding site" evidence="6">
    <location>
        <position position="258"/>
    </location>
    <ligand>
        <name>Zn(2+)</name>
        <dbReference type="ChEBI" id="CHEBI:29105"/>
    </ligand>
</feature>
<feature type="region of interest" description="Disordered" evidence="8">
    <location>
        <begin position="36"/>
        <end position="55"/>
    </location>
</feature>
<organism evidence="11 12">
    <name type="scientific">Mythimna separata</name>
    <name type="common">Oriental armyworm</name>
    <name type="synonym">Pseudaletia separata</name>
    <dbReference type="NCBI Taxonomy" id="271217"/>
    <lineage>
        <taxon>Eukaryota</taxon>
        <taxon>Metazoa</taxon>
        <taxon>Ecdysozoa</taxon>
        <taxon>Arthropoda</taxon>
        <taxon>Hexapoda</taxon>
        <taxon>Insecta</taxon>
        <taxon>Pterygota</taxon>
        <taxon>Neoptera</taxon>
        <taxon>Endopterygota</taxon>
        <taxon>Lepidoptera</taxon>
        <taxon>Glossata</taxon>
        <taxon>Ditrysia</taxon>
        <taxon>Noctuoidea</taxon>
        <taxon>Noctuidae</taxon>
        <taxon>Noctuinae</taxon>
        <taxon>Hadenini</taxon>
        <taxon>Mythimna</taxon>
    </lineage>
</organism>
<dbReference type="AlphaFoldDB" id="A0AAD7YNC3"/>
<evidence type="ECO:0000313" key="11">
    <source>
        <dbReference type="EMBL" id="KAJ8721229.1"/>
    </source>
</evidence>
<comment type="catalytic activity">
    <reaction evidence="7">
        <text>an N-acylsphing-4-enine + H2O = sphing-4-enine + a fatty acid</text>
        <dbReference type="Rhea" id="RHEA:20856"/>
        <dbReference type="ChEBI" id="CHEBI:15377"/>
        <dbReference type="ChEBI" id="CHEBI:28868"/>
        <dbReference type="ChEBI" id="CHEBI:52639"/>
        <dbReference type="ChEBI" id="CHEBI:57756"/>
        <dbReference type="EC" id="3.5.1.23"/>
    </reaction>
</comment>
<keyword evidence="4 7" id="KW-0378">Hydrolase</keyword>
<evidence type="ECO:0000256" key="3">
    <source>
        <dbReference type="ARBA" id="ARBA00019235"/>
    </source>
</evidence>
<dbReference type="GO" id="GO:0042759">
    <property type="term" value="P:long-chain fatty acid biosynthetic process"/>
    <property type="evidence" value="ECO:0007669"/>
    <property type="project" value="TreeGrafter"/>
</dbReference>
<dbReference type="PANTHER" id="PTHR12670">
    <property type="entry name" value="CERAMIDASE"/>
    <property type="match status" value="1"/>
</dbReference>
<dbReference type="Gene3D" id="2.60.40.2300">
    <property type="entry name" value="Neutral/alkaline non-lysosomal ceramidase, C-terminal domain"/>
    <property type="match status" value="1"/>
</dbReference>
<evidence type="ECO:0000256" key="2">
    <source>
        <dbReference type="ARBA" id="ARBA00011891"/>
    </source>
</evidence>
<comment type="similarity">
    <text evidence="1 7">Belongs to the neutral ceramidase family.</text>
</comment>
<evidence type="ECO:0000256" key="1">
    <source>
        <dbReference type="ARBA" id="ARBA00009835"/>
    </source>
</evidence>
<dbReference type="PANTHER" id="PTHR12670:SF1">
    <property type="entry name" value="NEUTRAL CERAMIDASE"/>
    <property type="match status" value="1"/>
</dbReference>
<dbReference type="InterPro" id="IPR031329">
    <property type="entry name" value="NEUT/ALK_ceramidase_N"/>
</dbReference>
<dbReference type="GO" id="GO:0046514">
    <property type="term" value="P:ceramide catabolic process"/>
    <property type="evidence" value="ECO:0007669"/>
    <property type="project" value="InterPro"/>
</dbReference>
<feature type="compositionally biased region" description="Low complexity" evidence="8">
    <location>
        <begin position="38"/>
        <end position="52"/>
    </location>
</feature>
<dbReference type="GO" id="GO:0005576">
    <property type="term" value="C:extracellular region"/>
    <property type="evidence" value="ECO:0007669"/>
    <property type="project" value="TreeGrafter"/>
</dbReference>
<dbReference type="EMBL" id="JARGEI010000013">
    <property type="protein sequence ID" value="KAJ8721229.1"/>
    <property type="molecule type" value="Genomic_DNA"/>
</dbReference>
<dbReference type="Pfam" id="PF04734">
    <property type="entry name" value="Ceramidase_alk"/>
    <property type="match status" value="1"/>
</dbReference>
<evidence type="ECO:0000313" key="12">
    <source>
        <dbReference type="Proteomes" id="UP001231518"/>
    </source>
</evidence>
<name>A0AAD7YNC3_MYTSE</name>
<protein>
    <recommendedName>
        <fullName evidence="3 7">Neutral ceramidase</fullName>
        <ecNumber evidence="2 7">3.5.1.23</ecNumber>
    </recommendedName>
</protein>
<dbReference type="Pfam" id="PF17048">
    <property type="entry name" value="Ceramidse_alk_C"/>
    <property type="match status" value="1"/>
</dbReference>
<dbReference type="GO" id="GO:0046872">
    <property type="term" value="F:metal ion binding"/>
    <property type="evidence" value="ECO:0007669"/>
    <property type="project" value="UniProtKB-KW"/>
</dbReference>
<evidence type="ECO:0000256" key="5">
    <source>
        <dbReference type="PIRSR" id="PIRSR606823-1"/>
    </source>
</evidence>
<comment type="caution">
    <text evidence="11">The sequence shown here is derived from an EMBL/GenBank/DDBJ whole genome shotgun (WGS) entry which is preliminary data.</text>
</comment>
<evidence type="ECO:0000256" key="4">
    <source>
        <dbReference type="ARBA" id="ARBA00022801"/>
    </source>
</evidence>
<keyword evidence="6" id="KW-0862">Zinc</keyword>
<dbReference type="Proteomes" id="UP001231518">
    <property type="component" value="Chromosome 12"/>
</dbReference>
<dbReference type="EC" id="3.5.1.23" evidence="2 7"/>
<dbReference type="GO" id="GO:0017040">
    <property type="term" value="F:N-acylsphingosine amidohydrolase activity"/>
    <property type="evidence" value="ECO:0007669"/>
    <property type="project" value="UniProtKB-UniRule"/>
</dbReference>
<feature type="domain" description="Neutral/alkaline non-lysosomal ceramidase C-terminal" evidence="10">
    <location>
        <begin position="575"/>
        <end position="729"/>
    </location>
</feature>